<proteinExistence type="predicted"/>
<feature type="coiled-coil region" evidence="1">
    <location>
        <begin position="141"/>
        <end position="168"/>
    </location>
</feature>
<dbReference type="SUPFAM" id="SSF57903">
    <property type="entry name" value="FYVE/PHD zinc finger"/>
    <property type="match status" value="1"/>
</dbReference>
<name>A0A4Y2E0Z3_ARAVE</name>
<keyword evidence="1" id="KW-0175">Coiled coil</keyword>
<protein>
    <submittedName>
        <fullName evidence="2">Uncharacterized protein</fullName>
    </submittedName>
</protein>
<comment type="caution">
    <text evidence="2">The sequence shown here is derived from an EMBL/GenBank/DDBJ whole genome shotgun (WGS) entry which is preliminary data.</text>
</comment>
<gene>
    <name evidence="2" type="ORF">AVEN_248519_1</name>
</gene>
<dbReference type="EMBL" id="BGPR01000465">
    <property type="protein sequence ID" value="GBM21698.1"/>
    <property type="molecule type" value="Genomic_DNA"/>
</dbReference>
<dbReference type="AlphaFoldDB" id="A0A4Y2E0Z3"/>
<keyword evidence="3" id="KW-1185">Reference proteome</keyword>
<dbReference type="Proteomes" id="UP000499080">
    <property type="component" value="Unassembled WGS sequence"/>
</dbReference>
<evidence type="ECO:0000313" key="3">
    <source>
        <dbReference type="Proteomes" id="UP000499080"/>
    </source>
</evidence>
<dbReference type="OrthoDB" id="8196822at2759"/>
<evidence type="ECO:0000256" key="1">
    <source>
        <dbReference type="SAM" id="Coils"/>
    </source>
</evidence>
<evidence type="ECO:0000313" key="2">
    <source>
        <dbReference type="EMBL" id="GBM21698.1"/>
    </source>
</evidence>
<sequence>MTDKCFFASLKILCSSYAEKWLVQNPGKVITLYEVSAIFQKFYSATARVQLAEKAFRITGIQPYNPDIISKDCYSPLVVTLEPLDNDYTVAVAPEDNEVSPSTSQIDVSIQSIVPLPRHELRGAKRKRKSQKSEIMTSSPFKNLLEKNEREKVELEEAKANLALKNNKSGDKTKKGKTLKAKKKLILNSIENPVPSTSLANNEGTTCPGCEQTYDEDWMQCGLCKESWHEECFS</sequence>
<reference evidence="2 3" key="1">
    <citation type="journal article" date="2019" name="Sci. Rep.">
        <title>Orb-weaving spider Araneus ventricosus genome elucidates the spidroin gene catalogue.</title>
        <authorList>
            <person name="Kono N."/>
            <person name="Nakamura H."/>
            <person name="Ohtoshi R."/>
            <person name="Moran D.A.P."/>
            <person name="Shinohara A."/>
            <person name="Yoshida Y."/>
            <person name="Fujiwara M."/>
            <person name="Mori M."/>
            <person name="Tomita M."/>
            <person name="Arakawa K."/>
        </authorList>
    </citation>
    <scope>NUCLEOTIDE SEQUENCE [LARGE SCALE GENOMIC DNA]</scope>
</reference>
<organism evidence="2 3">
    <name type="scientific">Araneus ventricosus</name>
    <name type="common">Orbweaver spider</name>
    <name type="synonym">Epeira ventricosa</name>
    <dbReference type="NCBI Taxonomy" id="182803"/>
    <lineage>
        <taxon>Eukaryota</taxon>
        <taxon>Metazoa</taxon>
        <taxon>Ecdysozoa</taxon>
        <taxon>Arthropoda</taxon>
        <taxon>Chelicerata</taxon>
        <taxon>Arachnida</taxon>
        <taxon>Araneae</taxon>
        <taxon>Araneomorphae</taxon>
        <taxon>Entelegynae</taxon>
        <taxon>Araneoidea</taxon>
        <taxon>Araneidae</taxon>
        <taxon>Araneus</taxon>
    </lineage>
</organism>
<accession>A0A4Y2E0Z3</accession>
<dbReference type="InterPro" id="IPR011011">
    <property type="entry name" value="Znf_FYVE_PHD"/>
</dbReference>